<reference evidence="1 2" key="1">
    <citation type="submission" date="2007-09" db="EMBL/GenBank/DDBJ databases">
        <title>Draft genome sequence of Faecalibacterium prausnitzii M21/2.</title>
        <authorList>
            <person name="Sudarsanam P."/>
            <person name="Ley R."/>
            <person name="Guruge J."/>
            <person name="Turnbaugh P.J."/>
            <person name="Mahowald M."/>
            <person name="Liep D."/>
            <person name="Gordon J."/>
        </authorList>
    </citation>
    <scope>NUCLEOTIDE SEQUENCE [LARGE SCALE GENOMIC DNA]</scope>
    <source>
        <strain evidence="1 2">M21/2</strain>
    </source>
</reference>
<dbReference type="Proteomes" id="UP000005945">
    <property type="component" value="Unassembled WGS sequence"/>
</dbReference>
<sequence>MRHLHLPLFIVEVSSTMITKISAFIKPSAINADIGIDF</sequence>
<reference evidence="1 2" key="2">
    <citation type="submission" date="2007-09" db="EMBL/GenBank/DDBJ databases">
        <authorList>
            <person name="Fulton L."/>
            <person name="Clifton S."/>
            <person name="Fulton B."/>
            <person name="Xu J."/>
            <person name="Minx P."/>
            <person name="Pepin K.H."/>
            <person name="Johnson M."/>
            <person name="Thiruvilangam P."/>
            <person name="Bhonagiri V."/>
            <person name="Nash W.E."/>
            <person name="Mardis E.R."/>
            <person name="Wilson R.K."/>
        </authorList>
    </citation>
    <scope>NUCLEOTIDE SEQUENCE [LARGE SCALE GENOMIC DNA]</scope>
    <source>
        <strain evidence="1 2">M21/2</strain>
    </source>
</reference>
<name>A8S722_9FIRM</name>
<gene>
    <name evidence="1" type="ORF">FAEPRAM212_00384</name>
</gene>
<proteinExistence type="predicted"/>
<dbReference type="HOGENOM" id="CLU_3328107_0_0_9"/>
<evidence type="ECO:0000313" key="1">
    <source>
        <dbReference type="EMBL" id="EDP22812.1"/>
    </source>
</evidence>
<comment type="caution">
    <text evidence="1">The sequence shown here is derived from an EMBL/GenBank/DDBJ whole genome shotgun (WGS) entry which is preliminary data.</text>
</comment>
<protein>
    <submittedName>
        <fullName evidence="1">Uncharacterized protein</fullName>
    </submittedName>
</protein>
<accession>A8S722</accession>
<dbReference type="AlphaFoldDB" id="A8S722"/>
<evidence type="ECO:0000313" key="2">
    <source>
        <dbReference type="Proteomes" id="UP000005945"/>
    </source>
</evidence>
<organism evidence="1 2">
    <name type="scientific">Faecalibacterium prausnitzii M21/2</name>
    <dbReference type="NCBI Taxonomy" id="411485"/>
    <lineage>
        <taxon>Bacteria</taxon>
        <taxon>Bacillati</taxon>
        <taxon>Bacillota</taxon>
        <taxon>Clostridia</taxon>
        <taxon>Eubacteriales</taxon>
        <taxon>Oscillospiraceae</taxon>
        <taxon>Faecalibacterium</taxon>
    </lineage>
</organism>
<dbReference type="EMBL" id="ABED02000016">
    <property type="protein sequence ID" value="EDP22812.1"/>
    <property type="molecule type" value="Genomic_DNA"/>
</dbReference>